<accession>A0ABW1SYG7</accession>
<dbReference type="SUPFAM" id="SSF53474">
    <property type="entry name" value="alpha/beta-Hydrolases"/>
    <property type="match status" value="1"/>
</dbReference>
<evidence type="ECO:0000259" key="1">
    <source>
        <dbReference type="Pfam" id="PF12697"/>
    </source>
</evidence>
<dbReference type="RefSeq" id="WP_386764807.1">
    <property type="nucleotide sequence ID" value="NZ_JBHSTI010000008.1"/>
</dbReference>
<dbReference type="Gene3D" id="3.40.50.1820">
    <property type="entry name" value="alpha/beta hydrolase"/>
    <property type="match status" value="1"/>
</dbReference>
<comment type="caution">
    <text evidence="2">The sequence shown here is derived from an EMBL/GenBank/DDBJ whole genome shotgun (WGS) entry which is preliminary data.</text>
</comment>
<sequence>MSTPPFLDLPPNARRVTLTTSRGPLAGWRIEPEEGTKHRGTVVLVPGFTGSKEDFVAVLEPLAHHGWAVVTFDQRGQHESAGPDDEAAYSLASLARDLLEVVDGIGEPVHLVGHSFGGLVSREAVLTSGGAPFRSLTLLCSGPSQLPPQHHEGLGALHAALPHVPLSVIFDVRESQDREAGVPAPPPEVAAFLRERFLATNPYQLRAAAGILLGTPDRTDELAALARDGHLQVAVVYGPDDDAWSTDEQERVASAVGARVVVVPDTGHSPAAEAPRATADALDALLTELSDIAR</sequence>
<dbReference type="InterPro" id="IPR029058">
    <property type="entry name" value="AB_hydrolase_fold"/>
</dbReference>
<proteinExistence type="predicted"/>
<evidence type="ECO:0000313" key="2">
    <source>
        <dbReference type="EMBL" id="MFC6237476.1"/>
    </source>
</evidence>
<reference evidence="3" key="1">
    <citation type="journal article" date="2019" name="Int. J. Syst. Evol. Microbiol.">
        <title>The Global Catalogue of Microorganisms (GCM) 10K type strain sequencing project: providing services to taxonomists for standard genome sequencing and annotation.</title>
        <authorList>
            <consortium name="The Broad Institute Genomics Platform"/>
            <consortium name="The Broad Institute Genome Sequencing Center for Infectious Disease"/>
            <person name="Wu L."/>
            <person name="Ma J."/>
        </authorList>
    </citation>
    <scope>NUCLEOTIDE SEQUENCE [LARGE SCALE GENOMIC DNA]</scope>
    <source>
        <strain evidence="3">CGMCC 4.7317</strain>
    </source>
</reference>
<dbReference type="Proteomes" id="UP001596138">
    <property type="component" value="Unassembled WGS sequence"/>
</dbReference>
<keyword evidence="3" id="KW-1185">Reference proteome</keyword>
<keyword evidence="2" id="KW-0378">Hydrolase</keyword>
<dbReference type="InterPro" id="IPR000073">
    <property type="entry name" value="AB_hydrolase_1"/>
</dbReference>
<dbReference type="InterPro" id="IPR050266">
    <property type="entry name" value="AB_hydrolase_sf"/>
</dbReference>
<evidence type="ECO:0000313" key="3">
    <source>
        <dbReference type="Proteomes" id="UP001596138"/>
    </source>
</evidence>
<dbReference type="PANTHER" id="PTHR43798">
    <property type="entry name" value="MONOACYLGLYCEROL LIPASE"/>
    <property type="match status" value="1"/>
</dbReference>
<organism evidence="2 3">
    <name type="scientific">Longivirga aurantiaca</name>
    <dbReference type="NCBI Taxonomy" id="1837743"/>
    <lineage>
        <taxon>Bacteria</taxon>
        <taxon>Bacillati</taxon>
        <taxon>Actinomycetota</taxon>
        <taxon>Actinomycetes</taxon>
        <taxon>Sporichthyales</taxon>
        <taxon>Sporichthyaceae</taxon>
        <taxon>Longivirga</taxon>
    </lineage>
</organism>
<dbReference type="PANTHER" id="PTHR43798:SF33">
    <property type="entry name" value="HYDROLASE, PUTATIVE (AFU_ORTHOLOGUE AFUA_2G14860)-RELATED"/>
    <property type="match status" value="1"/>
</dbReference>
<feature type="domain" description="AB hydrolase-1" evidence="1">
    <location>
        <begin position="42"/>
        <end position="281"/>
    </location>
</feature>
<protein>
    <submittedName>
        <fullName evidence="2">Alpha/beta fold hydrolase</fullName>
    </submittedName>
</protein>
<gene>
    <name evidence="2" type="ORF">ACFQGU_06275</name>
</gene>
<dbReference type="Pfam" id="PF12697">
    <property type="entry name" value="Abhydrolase_6"/>
    <property type="match status" value="1"/>
</dbReference>
<dbReference type="GO" id="GO:0016787">
    <property type="term" value="F:hydrolase activity"/>
    <property type="evidence" value="ECO:0007669"/>
    <property type="project" value="UniProtKB-KW"/>
</dbReference>
<dbReference type="EMBL" id="JBHSTI010000008">
    <property type="protein sequence ID" value="MFC6237476.1"/>
    <property type="molecule type" value="Genomic_DNA"/>
</dbReference>
<name>A0ABW1SYG7_9ACTN</name>